<evidence type="ECO:0000313" key="2">
    <source>
        <dbReference type="EMBL" id="UQX89762.1"/>
    </source>
</evidence>
<dbReference type="Proteomes" id="UP001056336">
    <property type="component" value="Chromosome"/>
</dbReference>
<dbReference type="RefSeq" id="WP_249773658.1">
    <property type="nucleotide sequence ID" value="NZ_CP097332.1"/>
</dbReference>
<reference evidence="2" key="1">
    <citation type="journal article" date="2018" name="Int. J. Syst. Evol. Microbiol.">
        <title>Jatrophihabitans telluris sp. nov., isolated from sediment soil of lava forest wetlands and the emended description of the genus Jatrophihabitans.</title>
        <authorList>
            <person name="Lee K.C."/>
            <person name="Suh M.K."/>
            <person name="Eom M.K."/>
            <person name="Kim K.K."/>
            <person name="Kim J.S."/>
            <person name="Kim D.S."/>
            <person name="Ko S.H."/>
            <person name="Shin Y.K."/>
            <person name="Lee J.S."/>
        </authorList>
    </citation>
    <scope>NUCLEOTIDE SEQUENCE</scope>
    <source>
        <strain evidence="2">N237</strain>
    </source>
</reference>
<dbReference type="SUPFAM" id="SSF51430">
    <property type="entry name" value="NAD(P)-linked oxidoreductase"/>
    <property type="match status" value="1"/>
</dbReference>
<dbReference type="InterPro" id="IPR023210">
    <property type="entry name" value="NADP_OxRdtase_dom"/>
</dbReference>
<gene>
    <name evidence="2" type="ORF">M6D93_07110</name>
</gene>
<organism evidence="2 3">
    <name type="scientific">Jatrophihabitans telluris</name>
    <dbReference type="NCBI Taxonomy" id="2038343"/>
    <lineage>
        <taxon>Bacteria</taxon>
        <taxon>Bacillati</taxon>
        <taxon>Actinomycetota</taxon>
        <taxon>Actinomycetes</taxon>
        <taxon>Jatrophihabitantales</taxon>
        <taxon>Jatrophihabitantaceae</taxon>
        <taxon>Jatrophihabitans</taxon>
    </lineage>
</organism>
<protein>
    <submittedName>
        <fullName evidence="2">Aldo/keto reductase</fullName>
    </submittedName>
</protein>
<dbReference type="Gene3D" id="3.20.20.100">
    <property type="entry name" value="NADP-dependent oxidoreductase domain"/>
    <property type="match status" value="1"/>
</dbReference>
<accession>A0ABY4R2J7</accession>
<proteinExistence type="predicted"/>
<name>A0ABY4R2J7_9ACTN</name>
<sequence length="317" mass="34391">MITRRLGRTALTVSALGFGAASLGNLYRPVDEDTAFEAVQTAWAAGIRYFDTAPHYGLGLSERRLGDALAGRPRGEFVLSTKVGRLLEPNPSPSGSDLAGNGFDVPDDLLRRFDFSGDGVRRSLDESLGRLGLDRIDVVYVHDPDEYVDQAIMQAIPALIDLRDQGVIGAVGVGMNQWRAPLRMVSETDLDVVMLAGRWTLLDRSGRPLLDACAERGISVVAAAPYNSGLLSTARPPADAMYDYQPVPAAVLARANRLADICQRHAVALPEAAIQFGLRHPAVASVVVGCRTPEQVHSTAERYRREIDEQTWSELEA</sequence>
<feature type="domain" description="NADP-dependent oxidoreductase" evidence="1">
    <location>
        <begin position="16"/>
        <end position="316"/>
    </location>
</feature>
<dbReference type="EMBL" id="CP097332">
    <property type="protein sequence ID" value="UQX89762.1"/>
    <property type="molecule type" value="Genomic_DNA"/>
</dbReference>
<reference evidence="2" key="2">
    <citation type="submission" date="2022-05" db="EMBL/GenBank/DDBJ databases">
        <authorList>
            <person name="Kim J.-S."/>
            <person name="Lee K."/>
            <person name="Suh M."/>
            <person name="Eom M."/>
            <person name="Kim J.-S."/>
            <person name="Kim D.-S."/>
            <person name="Ko S.-H."/>
            <person name="Shin Y."/>
            <person name="Lee J.-S."/>
        </authorList>
    </citation>
    <scope>NUCLEOTIDE SEQUENCE</scope>
    <source>
        <strain evidence="2">N237</strain>
    </source>
</reference>
<dbReference type="CDD" id="cd19152">
    <property type="entry name" value="AKR_AKR15A"/>
    <property type="match status" value="1"/>
</dbReference>
<dbReference type="InterPro" id="IPR036812">
    <property type="entry name" value="NAD(P)_OxRdtase_dom_sf"/>
</dbReference>
<dbReference type="InterPro" id="IPR020471">
    <property type="entry name" value="AKR"/>
</dbReference>
<dbReference type="PANTHER" id="PTHR42686">
    <property type="entry name" value="GH17980P-RELATED"/>
    <property type="match status" value="1"/>
</dbReference>
<evidence type="ECO:0000313" key="3">
    <source>
        <dbReference type="Proteomes" id="UP001056336"/>
    </source>
</evidence>
<keyword evidence="3" id="KW-1185">Reference proteome</keyword>
<evidence type="ECO:0000259" key="1">
    <source>
        <dbReference type="Pfam" id="PF00248"/>
    </source>
</evidence>
<dbReference type="PANTHER" id="PTHR42686:SF1">
    <property type="entry name" value="GH17980P-RELATED"/>
    <property type="match status" value="1"/>
</dbReference>
<dbReference type="Pfam" id="PF00248">
    <property type="entry name" value="Aldo_ket_red"/>
    <property type="match status" value="1"/>
</dbReference>